<protein>
    <submittedName>
        <fullName evidence="2">Uncharacterized protein</fullName>
    </submittedName>
</protein>
<feature type="region of interest" description="Disordered" evidence="1">
    <location>
        <begin position="243"/>
        <end position="267"/>
    </location>
</feature>
<evidence type="ECO:0000256" key="1">
    <source>
        <dbReference type="SAM" id="MobiDB-lite"/>
    </source>
</evidence>
<dbReference type="AlphaFoldDB" id="A0A4Z2HB38"/>
<evidence type="ECO:0000313" key="3">
    <source>
        <dbReference type="Proteomes" id="UP000314294"/>
    </source>
</evidence>
<proteinExistence type="predicted"/>
<keyword evidence="3" id="KW-1185">Reference proteome</keyword>
<comment type="caution">
    <text evidence="2">The sequence shown here is derived from an EMBL/GenBank/DDBJ whole genome shotgun (WGS) entry which is preliminary data.</text>
</comment>
<accession>A0A4Z2HB38</accession>
<sequence>MILTGHTLCLPSSATVQELFSVARDASVIPDISLDPVLTTFLSLDSSAALQHHHAFLQRGMSGELQTAFGLNLTAELGGSSRVPSGGVGVVALALSVLFDQVAQQIRAQGSTEGSQSAPRSQPKIIFGISSSSRIGSLIHNYLRVIPSIANSQEKMAEATEVHDNWLKLELIDHFERMTTKKRMSSVSMQQWLAGAAFHLHMRIHQVRLHSVPPGSAESLRLSYKTAFDRLVPGYTAYLHRNIQETPAPRRPRAGTAGGSGQTDTLVRTNRTCSSNHIFNDSLVSTSTDKFNETATPNSTADVGRGCKTDGSIDFGLDVSKRRNRTTEVVGNRKTLGDVQGLLVIEPGRNVSHTVQHHPCKSPAIQQALVTRIINAQDLERNRYFFLYPEKFFNGLLRQKEVFELKTN</sequence>
<gene>
    <name evidence="2" type="ORF">EYF80_027827</name>
</gene>
<name>A0A4Z2HB38_9TELE</name>
<dbReference type="Proteomes" id="UP000314294">
    <property type="component" value="Unassembled WGS sequence"/>
</dbReference>
<evidence type="ECO:0000313" key="2">
    <source>
        <dbReference type="EMBL" id="TNN61992.1"/>
    </source>
</evidence>
<reference evidence="2 3" key="1">
    <citation type="submission" date="2019-03" db="EMBL/GenBank/DDBJ databases">
        <title>First draft genome of Liparis tanakae, snailfish: a comprehensive survey of snailfish specific genes.</title>
        <authorList>
            <person name="Kim W."/>
            <person name="Song I."/>
            <person name="Jeong J.-H."/>
            <person name="Kim D."/>
            <person name="Kim S."/>
            <person name="Ryu S."/>
            <person name="Song J.Y."/>
            <person name="Lee S.K."/>
        </authorList>
    </citation>
    <scope>NUCLEOTIDE SEQUENCE [LARGE SCALE GENOMIC DNA]</scope>
    <source>
        <tissue evidence="2">Muscle</tissue>
    </source>
</reference>
<organism evidence="2 3">
    <name type="scientific">Liparis tanakae</name>
    <name type="common">Tanaka's snailfish</name>
    <dbReference type="NCBI Taxonomy" id="230148"/>
    <lineage>
        <taxon>Eukaryota</taxon>
        <taxon>Metazoa</taxon>
        <taxon>Chordata</taxon>
        <taxon>Craniata</taxon>
        <taxon>Vertebrata</taxon>
        <taxon>Euteleostomi</taxon>
        <taxon>Actinopterygii</taxon>
        <taxon>Neopterygii</taxon>
        <taxon>Teleostei</taxon>
        <taxon>Neoteleostei</taxon>
        <taxon>Acanthomorphata</taxon>
        <taxon>Eupercaria</taxon>
        <taxon>Perciformes</taxon>
        <taxon>Cottioidei</taxon>
        <taxon>Cottales</taxon>
        <taxon>Liparidae</taxon>
        <taxon>Liparis</taxon>
    </lineage>
</organism>
<dbReference type="OrthoDB" id="8677105at2759"/>
<dbReference type="EMBL" id="SRLO01000304">
    <property type="protein sequence ID" value="TNN61992.1"/>
    <property type="molecule type" value="Genomic_DNA"/>
</dbReference>